<evidence type="ECO:0000313" key="7">
    <source>
        <dbReference type="EMBL" id="KAL3505089.1"/>
    </source>
</evidence>
<keyword evidence="1" id="KW-0479">Metal-binding</keyword>
<keyword evidence="5" id="KW-0812">Transmembrane</keyword>
<evidence type="ECO:0000256" key="3">
    <source>
        <dbReference type="ARBA" id="ARBA00022833"/>
    </source>
</evidence>
<dbReference type="InterPro" id="IPR001841">
    <property type="entry name" value="Znf_RING"/>
</dbReference>
<keyword evidence="3" id="KW-0862">Zinc</keyword>
<evidence type="ECO:0000256" key="1">
    <source>
        <dbReference type="ARBA" id="ARBA00022723"/>
    </source>
</evidence>
<evidence type="ECO:0000256" key="4">
    <source>
        <dbReference type="PROSITE-ProRule" id="PRU00175"/>
    </source>
</evidence>
<keyword evidence="8" id="KW-1185">Reference proteome</keyword>
<dbReference type="InterPro" id="IPR032008">
    <property type="entry name" value="APD1-4_N"/>
</dbReference>
<feature type="domain" description="RING-type" evidence="6">
    <location>
        <begin position="348"/>
        <end position="388"/>
    </location>
</feature>
<keyword evidence="5" id="KW-0472">Membrane</keyword>
<dbReference type="Gene3D" id="3.30.40.10">
    <property type="entry name" value="Zinc/RING finger domain, C3HC4 (zinc finger)"/>
    <property type="match status" value="1"/>
</dbReference>
<dbReference type="Pfam" id="PF13920">
    <property type="entry name" value="zf-C3HC4_3"/>
    <property type="match status" value="1"/>
</dbReference>
<dbReference type="InterPro" id="IPR013083">
    <property type="entry name" value="Znf_RING/FYVE/PHD"/>
</dbReference>
<sequence length="400" mass="44835">MNIFLQSPKKKKMPRSVFAAASNPHYPQPWQDTCPRLLAPLTIWLCVTISLRYGYYGDCNMLLGPSSSRLFEANSVFVKQVEVTDTYRKGVILYGFSQKPELNVEESWNVSNIMIVGSYRRKGFSLWLNKGSRIQLGFEAEKSSLNQLEVSVTKGEDETLLPTNSPTADLLKYSTSTEGKEAEYFIEEDDRYYIGIINPNPRSIMVVMNTTVSSKMYDDTKAKSMCSSTGSGSCRLDVLFPNTQYVVVTTPNNGNLDEWFIELSFVARLAAYVSILGVLVIIIFLMLKFLGACNEEIDETEQPATSVATETEPLLPEKVIGLPYGTDEDDQESGTGSSSEDLYDGKICVICYDMPRNCFFVPCGHCATCQDCANRIMEGENRVCPICRRLVHKVRKLIIP</sequence>
<dbReference type="Pfam" id="PF16040">
    <property type="entry name" value="APD1-4_N"/>
    <property type="match status" value="1"/>
</dbReference>
<dbReference type="Pfam" id="PF16041">
    <property type="entry name" value="APD1-4_M"/>
    <property type="match status" value="1"/>
</dbReference>
<evidence type="ECO:0000259" key="6">
    <source>
        <dbReference type="PROSITE" id="PS50089"/>
    </source>
</evidence>
<evidence type="ECO:0000256" key="5">
    <source>
        <dbReference type="SAM" id="Phobius"/>
    </source>
</evidence>
<dbReference type="EMBL" id="JBJUIK010000014">
    <property type="protein sequence ID" value="KAL3505089.1"/>
    <property type="molecule type" value="Genomic_DNA"/>
</dbReference>
<organism evidence="7 8">
    <name type="scientific">Cinchona calisaya</name>
    <dbReference type="NCBI Taxonomy" id="153742"/>
    <lineage>
        <taxon>Eukaryota</taxon>
        <taxon>Viridiplantae</taxon>
        <taxon>Streptophyta</taxon>
        <taxon>Embryophyta</taxon>
        <taxon>Tracheophyta</taxon>
        <taxon>Spermatophyta</taxon>
        <taxon>Magnoliopsida</taxon>
        <taxon>eudicotyledons</taxon>
        <taxon>Gunneridae</taxon>
        <taxon>Pentapetalae</taxon>
        <taxon>asterids</taxon>
        <taxon>lamiids</taxon>
        <taxon>Gentianales</taxon>
        <taxon>Rubiaceae</taxon>
        <taxon>Cinchonoideae</taxon>
        <taxon>Cinchoneae</taxon>
        <taxon>Cinchona</taxon>
    </lineage>
</organism>
<dbReference type="GO" id="GO:0008270">
    <property type="term" value="F:zinc ion binding"/>
    <property type="evidence" value="ECO:0007669"/>
    <property type="project" value="UniProtKB-KW"/>
</dbReference>
<dbReference type="AlphaFoldDB" id="A0ABD2YG94"/>
<gene>
    <name evidence="7" type="ORF">ACH5RR_034930</name>
</gene>
<proteinExistence type="predicted"/>
<dbReference type="PROSITE" id="PS50089">
    <property type="entry name" value="ZF_RING_2"/>
    <property type="match status" value="1"/>
</dbReference>
<dbReference type="InterPro" id="IPR032010">
    <property type="entry name" value="APD1-4_M"/>
</dbReference>
<dbReference type="PANTHER" id="PTHR46858">
    <property type="entry name" value="OS05G0521000 PROTEIN"/>
    <property type="match status" value="1"/>
</dbReference>
<protein>
    <recommendedName>
        <fullName evidence="6">RING-type domain-containing protein</fullName>
    </recommendedName>
</protein>
<dbReference type="SUPFAM" id="SSF57850">
    <property type="entry name" value="RING/U-box"/>
    <property type="match status" value="1"/>
</dbReference>
<feature type="transmembrane region" description="Helical" evidence="5">
    <location>
        <begin position="269"/>
        <end position="290"/>
    </location>
</feature>
<dbReference type="SMART" id="SM00184">
    <property type="entry name" value="RING"/>
    <property type="match status" value="1"/>
</dbReference>
<dbReference type="Proteomes" id="UP001630127">
    <property type="component" value="Unassembled WGS sequence"/>
</dbReference>
<keyword evidence="2 4" id="KW-0863">Zinc-finger</keyword>
<keyword evidence="5" id="KW-1133">Transmembrane helix</keyword>
<accession>A0ABD2YG94</accession>
<name>A0ABD2YG94_9GENT</name>
<dbReference type="PANTHER" id="PTHR46858:SF6">
    <property type="entry name" value="LIGASE, PUTATIVE-RELATED"/>
    <property type="match status" value="1"/>
</dbReference>
<reference evidence="7 8" key="1">
    <citation type="submission" date="2024-11" db="EMBL/GenBank/DDBJ databases">
        <title>A near-complete genome assembly of Cinchona calisaya.</title>
        <authorList>
            <person name="Lian D.C."/>
            <person name="Zhao X.W."/>
            <person name="Wei L."/>
        </authorList>
    </citation>
    <scope>NUCLEOTIDE SEQUENCE [LARGE SCALE GENOMIC DNA]</scope>
    <source>
        <tissue evidence="7">Nenye</tissue>
    </source>
</reference>
<evidence type="ECO:0000256" key="2">
    <source>
        <dbReference type="ARBA" id="ARBA00022771"/>
    </source>
</evidence>
<comment type="caution">
    <text evidence="7">The sequence shown here is derived from an EMBL/GenBank/DDBJ whole genome shotgun (WGS) entry which is preliminary data.</text>
</comment>
<evidence type="ECO:0000313" key="8">
    <source>
        <dbReference type="Proteomes" id="UP001630127"/>
    </source>
</evidence>